<dbReference type="AlphaFoldDB" id="A0A5M8PQR4"/>
<sequence length="71" mass="8221">MSQTPKEQVMLRDTKYSEWDDAVATIINLMKLCEEFNQVRNQGRPGAWSIDLQDECGLRKPQKLSHLVSRS</sequence>
<gene>
    <name evidence="1" type="ORF">FRX48_05329</name>
</gene>
<dbReference type="EMBL" id="VXIT01000008">
    <property type="protein sequence ID" value="KAA6411018.1"/>
    <property type="molecule type" value="Genomic_DNA"/>
</dbReference>
<organism evidence="1 2">
    <name type="scientific">Lasallia pustulata</name>
    <dbReference type="NCBI Taxonomy" id="136370"/>
    <lineage>
        <taxon>Eukaryota</taxon>
        <taxon>Fungi</taxon>
        <taxon>Dikarya</taxon>
        <taxon>Ascomycota</taxon>
        <taxon>Pezizomycotina</taxon>
        <taxon>Lecanoromycetes</taxon>
        <taxon>OSLEUM clade</taxon>
        <taxon>Umbilicariomycetidae</taxon>
        <taxon>Umbilicariales</taxon>
        <taxon>Umbilicariaceae</taxon>
        <taxon>Lasallia</taxon>
    </lineage>
</organism>
<protein>
    <submittedName>
        <fullName evidence="1">Uncharacterized protein</fullName>
    </submittedName>
</protein>
<evidence type="ECO:0000313" key="2">
    <source>
        <dbReference type="Proteomes" id="UP000324767"/>
    </source>
</evidence>
<evidence type="ECO:0000313" key="1">
    <source>
        <dbReference type="EMBL" id="KAA6411018.1"/>
    </source>
</evidence>
<dbReference type="Proteomes" id="UP000324767">
    <property type="component" value="Unassembled WGS sequence"/>
</dbReference>
<proteinExistence type="predicted"/>
<name>A0A5M8PQR4_9LECA</name>
<comment type="caution">
    <text evidence="1">The sequence shown here is derived from an EMBL/GenBank/DDBJ whole genome shotgun (WGS) entry which is preliminary data.</text>
</comment>
<reference evidence="1 2" key="1">
    <citation type="submission" date="2019-09" db="EMBL/GenBank/DDBJ databases">
        <title>The hologenome of the rock-dwelling lichen Lasallia pustulata.</title>
        <authorList>
            <person name="Greshake Tzovaras B."/>
            <person name="Segers F."/>
            <person name="Bicker A."/>
            <person name="Dal Grande F."/>
            <person name="Otte J."/>
            <person name="Hankeln T."/>
            <person name="Schmitt I."/>
            <person name="Ebersberger I."/>
        </authorList>
    </citation>
    <scope>NUCLEOTIDE SEQUENCE [LARGE SCALE GENOMIC DNA]</scope>
    <source>
        <strain evidence="1">A1-1</strain>
    </source>
</reference>
<accession>A0A5M8PQR4</accession>